<dbReference type="GO" id="GO:0007165">
    <property type="term" value="P:signal transduction"/>
    <property type="evidence" value="ECO:0007669"/>
    <property type="project" value="InterPro"/>
</dbReference>
<accession>A0AAD8E2R1</accession>
<evidence type="ECO:0000313" key="6">
    <source>
        <dbReference type="Proteomes" id="UP001233999"/>
    </source>
</evidence>
<dbReference type="GO" id="GO:0031267">
    <property type="term" value="F:small GTPase binding"/>
    <property type="evidence" value="ECO:0007669"/>
    <property type="project" value="InterPro"/>
</dbReference>
<keyword evidence="6" id="KW-1185">Reference proteome</keyword>
<dbReference type="InterPro" id="IPR011072">
    <property type="entry name" value="HR1_rho-bd"/>
</dbReference>
<protein>
    <recommendedName>
        <fullName evidence="4">REM-1 domain-containing protein</fullName>
    </recommendedName>
</protein>
<evidence type="ECO:0000259" key="4">
    <source>
        <dbReference type="PROSITE" id="PS51860"/>
    </source>
</evidence>
<gene>
    <name evidence="5" type="ORF">L9F63_008045</name>
</gene>
<feature type="domain" description="REM-1" evidence="4">
    <location>
        <begin position="28"/>
        <end position="103"/>
    </location>
</feature>
<dbReference type="AlphaFoldDB" id="A0AAD8E2R1"/>
<comment type="caution">
    <text evidence="5">The sequence shown here is derived from an EMBL/GenBank/DDBJ whole genome shotgun (WGS) entry which is preliminary data.</text>
</comment>
<dbReference type="PROSITE" id="PS51860">
    <property type="entry name" value="REM_1"/>
    <property type="match status" value="1"/>
</dbReference>
<name>A0AAD8E2R1_DIPPU</name>
<evidence type="ECO:0000256" key="1">
    <source>
        <dbReference type="ARBA" id="ARBA00022737"/>
    </source>
</evidence>
<evidence type="ECO:0000256" key="3">
    <source>
        <dbReference type="SAM" id="Coils"/>
    </source>
</evidence>
<reference evidence="5" key="1">
    <citation type="journal article" date="2023" name="IScience">
        <title>Live-bearing cockroach genome reveals convergent evolutionary mechanisms linked to viviparity in insects and beyond.</title>
        <authorList>
            <person name="Fouks B."/>
            <person name="Harrison M.C."/>
            <person name="Mikhailova A.A."/>
            <person name="Marchal E."/>
            <person name="English S."/>
            <person name="Carruthers M."/>
            <person name="Jennings E.C."/>
            <person name="Chiamaka E.L."/>
            <person name="Frigard R.A."/>
            <person name="Pippel M."/>
            <person name="Attardo G.M."/>
            <person name="Benoit J.B."/>
            <person name="Bornberg-Bauer E."/>
            <person name="Tobe S.S."/>
        </authorList>
    </citation>
    <scope>NUCLEOTIDE SEQUENCE</scope>
    <source>
        <strain evidence="5">Stay&amp;Tobe</strain>
    </source>
</reference>
<dbReference type="Proteomes" id="UP001233999">
    <property type="component" value="Unassembled WGS sequence"/>
</dbReference>
<dbReference type="CDD" id="cd11622">
    <property type="entry name" value="HR1_PKN_1"/>
    <property type="match status" value="1"/>
</dbReference>
<organism evidence="5 6">
    <name type="scientific">Diploptera punctata</name>
    <name type="common">Pacific beetle cockroach</name>
    <dbReference type="NCBI Taxonomy" id="6984"/>
    <lineage>
        <taxon>Eukaryota</taxon>
        <taxon>Metazoa</taxon>
        <taxon>Ecdysozoa</taxon>
        <taxon>Arthropoda</taxon>
        <taxon>Hexapoda</taxon>
        <taxon>Insecta</taxon>
        <taxon>Pterygota</taxon>
        <taxon>Neoptera</taxon>
        <taxon>Polyneoptera</taxon>
        <taxon>Dictyoptera</taxon>
        <taxon>Blattodea</taxon>
        <taxon>Blaberoidea</taxon>
        <taxon>Blaberidae</taxon>
        <taxon>Diplopterinae</taxon>
        <taxon>Diploptera</taxon>
    </lineage>
</organism>
<feature type="coiled-coil region" evidence="3">
    <location>
        <begin position="73"/>
        <end position="107"/>
    </location>
</feature>
<dbReference type="FunFam" id="1.10.287.160:FF:000002">
    <property type="entry name" value="Putative serine/threonine-protein kinase N2"/>
    <property type="match status" value="1"/>
</dbReference>
<reference evidence="5" key="2">
    <citation type="submission" date="2023-05" db="EMBL/GenBank/DDBJ databases">
        <authorList>
            <person name="Fouks B."/>
        </authorList>
    </citation>
    <scope>NUCLEOTIDE SEQUENCE</scope>
    <source>
        <strain evidence="5">Stay&amp;Tobe</strain>
        <tissue evidence="5">Testes</tissue>
    </source>
</reference>
<dbReference type="Gene3D" id="1.10.287.160">
    <property type="entry name" value="HR1 repeat"/>
    <property type="match status" value="1"/>
</dbReference>
<dbReference type="Pfam" id="PF02185">
    <property type="entry name" value="HR1"/>
    <property type="match status" value="1"/>
</dbReference>
<dbReference type="EMBL" id="JASPKZ010010262">
    <property type="protein sequence ID" value="KAJ9574781.1"/>
    <property type="molecule type" value="Genomic_DNA"/>
</dbReference>
<dbReference type="InterPro" id="IPR037313">
    <property type="entry name" value="PKN_HR1_1"/>
</dbReference>
<proteinExistence type="predicted"/>
<evidence type="ECO:0000256" key="2">
    <source>
        <dbReference type="PROSITE-ProRule" id="PRU01207"/>
    </source>
</evidence>
<feature type="non-terminal residue" evidence="5">
    <location>
        <position position="187"/>
    </location>
</feature>
<dbReference type="GO" id="GO:0004674">
    <property type="term" value="F:protein serine/threonine kinase activity"/>
    <property type="evidence" value="ECO:0007669"/>
    <property type="project" value="InterPro"/>
</dbReference>
<sequence>MPSAHDDGDYIRHPVLYELSHKYGLQSDSDPDAALPYKLDELKEHIRREIRKELKIKEGAEKLREVAKDRKSLADVATIVKKANTKLAELQAELQELESQIILTQGQTSPNSPPHALNNGQGGIILFTKTTDPSSLMIPCIHPSSCEGPAFGQKLRVFHVGVNSRVVGGAHQQSTLGSLTIGSRCQQ</sequence>
<keyword evidence="1" id="KW-0677">Repeat</keyword>
<keyword evidence="2 3" id="KW-0175">Coiled coil</keyword>
<evidence type="ECO:0000313" key="5">
    <source>
        <dbReference type="EMBL" id="KAJ9574781.1"/>
    </source>
</evidence>
<dbReference type="SMART" id="SM00742">
    <property type="entry name" value="Hr1"/>
    <property type="match status" value="1"/>
</dbReference>
<dbReference type="SUPFAM" id="SSF46585">
    <property type="entry name" value="HR1 repeat"/>
    <property type="match status" value="1"/>
</dbReference>
<dbReference type="InterPro" id="IPR036274">
    <property type="entry name" value="HR1_rpt_sf"/>
</dbReference>